<dbReference type="AlphaFoldDB" id="A0A017T9Z8"/>
<accession>A0A017T9Z8</accession>
<evidence type="ECO:0000313" key="4">
    <source>
        <dbReference type="EMBL" id="EYF06088.1"/>
    </source>
</evidence>
<keyword evidence="5" id="KW-1185">Reference proteome</keyword>
<dbReference type="PANTHER" id="PTHR35038">
    <property type="entry name" value="DISSIMILATORY SULFITE REDUCTASE SIRA"/>
    <property type="match status" value="1"/>
</dbReference>
<gene>
    <name evidence="4" type="ORF">CAP_2278</name>
</gene>
<sequence length="409" mass="43239">MLGLLCVLAGCLRGEVTSDRADLAAEGASPVLAASASTMPAVSAPGPGTSSGAPEASSMAAPPPEPSTEAATEPHLPMPRPYRGRLGAAVALNATCVSCHAEEAAAWRGSHHQRAHLNPAFREAFTIEPTAFCRGCHAPEADPRKDPPAAVGQLGVACVTCHVTEEGSVLAATVPGTAPAAPGGADLPATVGMPHAVQRSPEFARTGGCVGCHEFRFPLAPGDEDAHFMQTTVREHQRSPSAGKACAACHMPVVKGRRSHAFAEVRDPEWLRDHLRVTAARVEEDTVRLTLVQTTPGHAFPTGDLFRRLEVGCELRRADGKVVRREVRHLARHFEAVPGKPGRHLDRDDRVESAPKTVDIELSVPPSAPPSDHIAWWVTYQRVATVGAGTDPSQARVESEVKLHAGVLR</sequence>
<dbReference type="EMBL" id="ASRX01000018">
    <property type="protein sequence ID" value="EYF06088.1"/>
    <property type="molecule type" value="Genomic_DNA"/>
</dbReference>
<dbReference type="InterPro" id="IPR036280">
    <property type="entry name" value="Multihaem_cyt_sf"/>
</dbReference>
<dbReference type="Proteomes" id="UP000019678">
    <property type="component" value="Unassembled WGS sequence"/>
</dbReference>
<comment type="caution">
    <text evidence="4">The sequence shown here is derived from an EMBL/GenBank/DDBJ whole genome shotgun (WGS) entry which is preliminary data.</text>
</comment>
<dbReference type="InterPro" id="IPR051829">
    <property type="entry name" value="Multiheme_Cytochr_ET"/>
</dbReference>
<dbReference type="STRING" id="1192034.CAP_2278"/>
<keyword evidence="1" id="KW-0732">Signal</keyword>
<dbReference type="Pfam" id="PF13435">
    <property type="entry name" value="Cytochrome_C554"/>
    <property type="match status" value="1"/>
</dbReference>
<dbReference type="PANTHER" id="PTHR35038:SF8">
    <property type="entry name" value="C-TYPE POLYHEME CYTOCHROME OMCC"/>
    <property type="match status" value="1"/>
</dbReference>
<reference evidence="4 5" key="1">
    <citation type="submission" date="2013-05" db="EMBL/GenBank/DDBJ databases">
        <title>Genome assembly of Chondromyces apiculatus DSM 436.</title>
        <authorList>
            <person name="Sharma G."/>
            <person name="Khatri I."/>
            <person name="Kaur C."/>
            <person name="Mayilraj S."/>
            <person name="Subramanian S."/>
        </authorList>
    </citation>
    <scope>NUCLEOTIDE SEQUENCE [LARGE SCALE GENOMIC DNA]</scope>
    <source>
        <strain evidence="4 5">DSM 436</strain>
    </source>
</reference>
<feature type="compositionally biased region" description="Low complexity" evidence="2">
    <location>
        <begin position="50"/>
        <end position="60"/>
    </location>
</feature>
<name>A0A017T9Z8_9BACT</name>
<dbReference type="eggNOG" id="COG3005">
    <property type="taxonomic scope" value="Bacteria"/>
</dbReference>
<dbReference type="SUPFAM" id="SSF48695">
    <property type="entry name" value="Multiheme cytochromes"/>
    <property type="match status" value="1"/>
</dbReference>
<proteinExistence type="predicted"/>
<evidence type="ECO:0000256" key="1">
    <source>
        <dbReference type="ARBA" id="ARBA00022729"/>
    </source>
</evidence>
<feature type="region of interest" description="Disordered" evidence="2">
    <location>
        <begin position="39"/>
        <end position="78"/>
    </location>
</feature>
<protein>
    <recommendedName>
        <fullName evidence="3">Cytochrome c-552/4 domain-containing protein</fullName>
    </recommendedName>
</protein>
<evidence type="ECO:0000259" key="3">
    <source>
        <dbReference type="Pfam" id="PF13435"/>
    </source>
</evidence>
<dbReference type="InterPro" id="IPR023155">
    <property type="entry name" value="Cyt_c-552/4"/>
</dbReference>
<evidence type="ECO:0000313" key="5">
    <source>
        <dbReference type="Proteomes" id="UP000019678"/>
    </source>
</evidence>
<evidence type="ECO:0000256" key="2">
    <source>
        <dbReference type="SAM" id="MobiDB-lite"/>
    </source>
</evidence>
<dbReference type="Gene3D" id="1.10.1130.10">
    <property type="entry name" value="Flavocytochrome C3, Chain A"/>
    <property type="match status" value="1"/>
</dbReference>
<organism evidence="4 5">
    <name type="scientific">Chondromyces apiculatus DSM 436</name>
    <dbReference type="NCBI Taxonomy" id="1192034"/>
    <lineage>
        <taxon>Bacteria</taxon>
        <taxon>Pseudomonadati</taxon>
        <taxon>Myxococcota</taxon>
        <taxon>Polyangia</taxon>
        <taxon>Polyangiales</taxon>
        <taxon>Polyangiaceae</taxon>
        <taxon>Chondromyces</taxon>
    </lineage>
</organism>
<feature type="domain" description="Cytochrome c-552/4" evidence="3">
    <location>
        <begin position="95"/>
        <end position="162"/>
    </location>
</feature>
<dbReference type="GO" id="GO:0016491">
    <property type="term" value="F:oxidoreductase activity"/>
    <property type="evidence" value="ECO:0007669"/>
    <property type="project" value="TreeGrafter"/>
</dbReference>